<dbReference type="HAMAP" id="MF_00495">
    <property type="entry name" value="GPH_hydrolase_bact"/>
    <property type="match status" value="1"/>
</dbReference>
<dbReference type="FunFam" id="3.40.50.1000:FF:000022">
    <property type="entry name" value="Phosphoglycolate phosphatase"/>
    <property type="match status" value="1"/>
</dbReference>
<dbReference type="EC" id="3.1.3.18" evidence="5 10"/>
<keyword evidence="8 10" id="KW-0460">Magnesium</keyword>
<evidence type="ECO:0000256" key="7">
    <source>
        <dbReference type="ARBA" id="ARBA00022801"/>
    </source>
</evidence>
<evidence type="ECO:0000256" key="10">
    <source>
        <dbReference type="HAMAP-Rule" id="MF_00495"/>
    </source>
</evidence>
<gene>
    <name evidence="11" type="ORF">SCL_2363</name>
</gene>
<dbReference type="InterPro" id="IPR050155">
    <property type="entry name" value="HAD-like_hydrolase_sf"/>
</dbReference>
<dbReference type="SFLD" id="SFLDG01135">
    <property type="entry name" value="C1.5.6:_HAD__Beta-PGM__Phospha"/>
    <property type="match status" value="1"/>
</dbReference>
<comment type="pathway">
    <text evidence="3 10">Organic acid metabolism; glycolate biosynthesis; glycolate from 2-phosphoglycolate: step 1/1.</text>
</comment>
<dbReference type="NCBIfam" id="TIGR01449">
    <property type="entry name" value="PGP_bact"/>
    <property type="match status" value="1"/>
</dbReference>
<dbReference type="UniPathway" id="UPA00865">
    <property type="reaction ID" value="UER00834"/>
</dbReference>
<keyword evidence="12" id="KW-1185">Reference proteome</keyword>
<reference evidence="11 12" key="1">
    <citation type="submission" date="2015-05" db="EMBL/GenBank/DDBJ databases">
        <title>Complete genome sequence of a sulfur-oxidizing gammaproteobacterium strain HA5.</title>
        <authorList>
            <person name="Miura A."/>
            <person name="Kojima H."/>
            <person name="Fukui M."/>
        </authorList>
    </citation>
    <scope>NUCLEOTIDE SEQUENCE [LARGE SCALE GENOMIC DNA]</scope>
    <source>
        <strain evidence="11 12">HA5</strain>
    </source>
</reference>
<name>A0A1B4XIK9_9GAMM</name>
<evidence type="ECO:0000256" key="2">
    <source>
        <dbReference type="ARBA" id="ARBA00001946"/>
    </source>
</evidence>
<dbReference type="GO" id="GO:0005975">
    <property type="term" value="P:carbohydrate metabolic process"/>
    <property type="evidence" value="ECO:0007669"/>
    <property type="project" value="InterPro"/>
</dbReference>
<dbReference type="SFLD" id="SFLDG01129">
    <property type="entry name" value="C1.5:_HAD__Beta-PGM__Phosphata"/>
    <property type="match status" value="1"/>
</dbReference>
<dbReference type="InParanoid" id="A0A1B4XIK9"/>
<keyword evidence="9 10" id="KW-0119">Carbohydrate metabolism</keyword>
<dbReference type="KEGG" id="slim:SCL_2363"/>
<feature type="binding site" evidence="10">
    <location>
        <position position="184"/>
    </location>
    <ligand>
        <name>Mg(2+)</name>
        <dbReference type="ChEBI" id="CHEBI:18420"/>
    </ligand>
</feature>
<evidence type="ECO:0000256" key="9">
    <source>
        <dbReference type="ARBA" id="ARBA00023277"/>
    </source>
</evidence>
<dbReference type="InterPro" id="IPR006439">
    <property type="entry name" value="HAD-SF_hydro_IA"/>
</dbReference>
<dbReference type="PANTHER" id="PTHR43434">
    <property type="entry name" value="PHOSPHOGLYCOLATE PHOSPHATASE"/>
    <property type="match status" value="1"/>
</dbReference>
<accession>A0A1B4XIK9</accession>
<evidence type="ECO:0000256" key="6">
    <source>
        <dbReference type="ARBA" id="ARBA00022723"/>
    </source>
</evidence>
<dbReference type="GO" id="GO:0005829">
    <property type="term" value="C:cytosol"/>
    <property type="evidence" value="ECO:0007669"/>
    <property type="project" value="TreeGrafter"/>
</dbReference>
<evidence type="ECO:0000256" key="4">
    <source>
        <dbReference type="ARBA" id="ARBA00006171"/>
    </source>
</evidence>
<dbReference type="GO" id="GO:0046872">
    <property type="term" value="F:metal ion binding"/>
    <property type="evidence" value="ECO:0007669"/>
    <property type="project" value="UniProtKB-KW"/>
</dbReference>
<dbReference type="NCBIfam" id="TIGR01509">
    <property type="entry name" value="HAD-SF-IA-v3"/>
    <property type="match status" value="1"/>
</dbReference>
<feature type="binding site" evidence="10">
    <location>
        <position position="21"/>
    </location>
    <ligand>
        <name>Mg(2+)</name>
        <dbReference type="ChEBI" id="CHEBI:18420"/>
    </ligand>
</feature>
<dbReference type="Proteomes" id="UP000243180">
    <property type="component" value="Chromosome"/>
</dbReference>
<sequence>MPTTARKIASFPLAVKMVMIDLDGTLIDTVPDLAAAANRMLADLDRPAWGIEHYRAWIGNGVPRFVKRALTGEMQAEPDAALNERGLALFRQHYGEAVSNLSRPYPGVVEALEQLTDQGYALACITNKAEVFTLPLLKNLELHKYFKLVLSGDSLPKQKPDPLPLQHACRHFGIDAAHGVLVGDSSNDVHAARAAGMPVICVTYGYNHGHDIRQSLPDAVVDSLMEIPQYLKLYA</sequence>
<dbReference type="GO" id="GO:0006281">
    <property type="term" value="P:DNA repair"/>
    <property type="evidence" value="ECO:0007669"/>
    <property type="project" value="TreeGrafter"/>
</dbReference>
<dbReference type="FunCoup" id="A0A1B4XIK9">
    <property type="interactions" value="454"/>
</dbReference>
<dbReference type="InterPro" id="IPR023214">
    <property type="entry name" value="HAD_sf"/>
</dbReference>
<dbReference type="SFLD" id="SFLDS00003">
    <property type="entry name" value="Haloacid_Dehalogenase"/>
    <property type="match status" value="1"/>
</dbReference>
<dbReference type="InterPro" id="IPR023198">
    <property type="entry name" value="PGP-like_dom2"/>
</dbReference>
<protein>
    <recommendedName>
        <fullName evidence="5 10">Phosphoglycolate phosphatase</fullName>
        <shortName evidence="10">PGP</shortName>
        <shortName evidence="10">PGPase</shortName>
        <ecNumber evidence="5 10">3.1.3.18</ecNumber>
    </recommendedName>
</protein>
<dbReference type="InterPro" id="IPR041492">
    <property type="entry name" value="HAD_2"/>
</dbReference>
<dbReference type="EMBL" id="AP014879">
    <property type="protein sequence ID" value="BAV34640.1"/>
    <property type="molecule type" value="Genomic_DNA"/>
</dbReference>
<feature type="binding site" evidence="10">
    <location>
        <position position="23"/>
    </location>
    <ligand>
        <name>Mg(2+)</name>
        <dbReference type="ChEBI" id="CHEBI:18420"/>
    </ligand>
</feature>
<dbReference type="InterPro" id="IPR036412">
    <property type="entry name" value="HAD-like_sf"/>
</dbReference>
<dbReference type="NCBIfam" id="TIGR01549">
    <property type="entry name" value="HAD-SF-IA-v1"/>
    <property type="match status" value="1"/>
</dbReference>
<dbReference type="Gene3D" id="1.10.150.240">
    <property type="entry name" value="Putative phosphatase, domain 2"/>
    <property type="match status" value="1"/>
</dbReference>
<dbReference type="RefSeq" id="WP_172426037.1">
    <property type="nucleotide sequence ID" value="NZ_AP014879.1"/>
</dbReference>
<evidence type="ECO:0000256" key="5">
    <source>
        <dbReference type="ARBA" id="ARBA00013078"/>
    </source>
</evidence>
<dbReference type="SUPFAM" id="SSF56784">
    <property type="entry name" value="HAD-like"/>
    <property type="match status" value="1"/>
</dbReference>
<comment type="cofactor">
    <cofactor evidence="2 10">
        <name>Mg(2+)</name>
        <dbReference type="ChEBI" id="CHEBI:18420"/>
    </cofactor>
</comment>
<evidence type="ECO:0000256" key="1">
    <source>
        <dbReference type="ARBA" id="ARBA00000830"/>
    </source>
</evidence>
<proteinExistence type="inferred from homology"/>
<dbReference type="AlphaFoldDB" id="A0A1B4XIK9"/>
<dbReference type="CDD" id="cd16417">
    <property type="entry name" value="HAD_PGPase"/>
    <property type="match status" value="1"/>
</dbReference>
<organism evidence="11 12">
    <name type="scientific">Sulfuricaulis limicola</name>
    <dbReference type="NCBI Taxonomy" id="1620215"/>
    <lineage>
        <taxon>Bacteria</taxon>
        <taxon>Pseudomonadati</taxon>
        <taxon>Pseudomonadota</taxon>
        <taxon>Gammaproteobacteria</taxon>
        <taxon>Acidiferrobacterales</taxon>
        <taxon>Acidiferrobacteraceae</taxon>
        <taxon>Sulfuricaulis</taxon>
    </lineage>
</organism>
<dbReference type="InterPro" id="IPR037512">
    <property type="entry name" value="PGPase_prok"/>
</dbReference>
<keyword evidence="6 10" id="KW-0479">Metal-binding</keyword>
<comment type="similarity">
    <text evidence="4 10">Belongs to the HAD-like hydrolase superfamily. CbbY/CbbZ/Gph/YieH family.</text>
</comment>
<dbReference type="PANTHER" id="PTHR43434:SF1">
    <property type="entry name" value="PHOSPHOGLYCOLATE PHOSPHATASE"/>
    <property type="match status" value="1"/>
</dbReference>
<evidence type="ECO:0000256" key="8">
    <source>
        <dbReference type="ARBA" id="ARBA00022842"/>
    </source>
</evidence>
<dbReference type="GO" id="GO:0046295">
    <property type="term" value="P:glycolate biosynthetic process"/>
    <property type="evidence" value="ECO:0007669"/>
    <property type="project" value="UniProtKB-UniRule"/>
</dbReference>
<dbReference type="Gene3D" id="3.40.50.1000">
    <property type="entry name" value="HAD superfamily/HAD-like"/>
    <property type="match status" value="1"/>
</dbReference>
<keyword evidence="7 10" id="KW-0378">Hydrolase</keyword>
<evidence type="ECO:0000313" key="12">
    <source>
        <dbReference type="Proteomes" id="UP000243180"/>
    </source>
</evidence>
<dbReference type="GO" id="GO:0008967">
    <property type="term" value="F:phosphoglycolate phosphatase activity"/>
    <property type="evidence" value="ECO:0007669"/>
    <property type="project" value="UniProtKB-UniRule"/>
</dbReference>
<comment type="catalytic activity">
    <reaction evidence="1 10">
        <text>2-phosphoglycolate + H2O = glycolate + phosphate</text>
        <dbReference type="Rhea" id="RHEA:14369"/>
        <dbReference type="ChEBI" id="CHEBI:15377"/>
        <dbReference type="ChEBI" id="CHEBI:29805"/>
        <dbReference type="ChEBI" id="CHEBI:43474"/>
        <dbReference type="ChEBI" id="CHEBI:58033"/>
        <dbReference type="EC" id="3.1.3.18"/>
    </reaction>
</comment>
<comment type="function">
    <text evidence="10">Specifically catalyzes the dephosphorylation of 2-phosphoglycolate. Is involved in the dissimilation of the intracellular 2-phosphoglycolate formed during the DNA repair of 3'-phosphoglycolate ends, a major class of DNA lesions induced by oxidative stress.</text>
</comment>
<dbReference type="Pfam" id="PF13419">
    <property type="entry name" value="HAD_2"/>
    <property type="match status" value="1"/>
</dbReference>
<dbReference type="NCBIfam" id="NF009695">
    <property type="entry name" value="PRK13222.1-2"/>
    <property type="match status" value="1"/>
</dbReference>
<evidence type="ECO:0000256" key="3">
    <source>
        <dbReference type="ARBA" id="ARBA00004818"/>
    </source>
</evidence>
<feature type="active site" description="Nucleophile" evidence="10">
    <location>
        <position position="21"/>
    </location>
</feature>
<dbReference type="PRINTS" id="PR00413">
    <property type="entry name" value="HADHALOGNASE"/>
</dbReference>
<evidence type="ECO:0000313" key="11">
    <source>
        <dbReference type="EMBL" id="BAV34640.1"/>
    </source>
</evidence>